<dbReference type="InterPro" id="IPR000792">
    <property type="entry name" value="Tscrpt_reg_LuxR_C"/>
</dbReference>
<dbReference type="InterPro" id="IPR016032">
    <property type="entry name" value="Sig_transdc_resp-reg_C-effctor"/>
</dbReference>
<dbReference type="CDD" id="cd06170">
    <property type="entry name" value="LuxR_C_like"/>
    <property type="match status" value="1"/>
</dbReference>
<keyword evidence="1" id="KW-0547">Nucleotide-binding</keyword>
<dbReference type="PANTHER" id="PTHR16305">
    <property type="entry name" value="TESTICULAR SOLUBLE ADENYLYL CYCLASE"/>
    <property type="match status" value="1"/>
</dbReference>
<dbReference type="SUPFAM" id="SSF52540">
    <property type="entry name" value="P-loop containing nucleoside triphosphate hydrolases"/>
    <property type="match status" value="1"/>
</dbReference>
<protein>
    <submittedName>
        <fullName evidence="4">Transcriptional regulator</fullName>
    </submittedName>
</protein>
<dbReference type="GO" id="GO:0004016">
    <property type="term" value="F:adenylate cyclase activity"/>
    <property type="evidence" value="ECO:0007669"/>
    <property type="project" value="TreeGrafter"/>
</dbReference>
<dbReference type="AlphaFoldDB" id="A0A919JXD4"/>
<name>A0A919JXD4_9ACTN</name>
<dbReference type="GO" id="GO:0005524">
    <property type="term" value="F:ATP binding"/>
    <property type="evidence" value="ECO:0007669"/>
    <property type="project" value="UniProtKB-KW"/>
</dbReference>
<evidence type="ECO:0000256" key="1">
    <source>
        <dbReference type="ARBA" id="ARBA00022741"/>
    </source>
</evidence>
<dbReference type="SMART" id="SM00421">
    <property type="entry name" value="HTH_LUXR"/>
    <property type="match status" value="1"/>
</dbReference>
<evidence type="ECO:0000313" key="4">
    <source>
        <dbReference type="EMBL" id="GIE95037.1"/>
    </source>
</evidence>
<dbReference type="Gene3D" id="1.10.10.10">
    <property type="entry name" value="Winged helix-like DNA-binding domain superfamily/Winged helix DNA-binding domain"/>
    <property type="match status" value="1"/>
</dbReference>
<dbReference type="GO" id="GO:0003677">
    <property type="term" value="F:DNA binding"/>
    <property type="evidence" value="ECO:0007669"/>
    <property type="project" value="InterPro"/>
</dbReference>
<dbReference type="Pfam" id="PF13191">
    <property type="entry name" value="AAA_16"/>
    <property type="match status" value="1"/>
</dbReference>
<dbReference type="Pfam" id="PF00196">
    <property type="entry name" value="GerE"/>
    <property type="match status" value="1"/>
</dbReference>
<keyword evidence="2" id="KW-0067">ATP-binding</keyword>
<dbReference type="InterPro" id="IPR041664">
    <property type="entry name" value="AAA_16"/>
</dbReference>
<accession>A0A919JXD4</accession>
<dbReference type="SUPFAM" id="SSF46894">
    <property type="entry name" value="C-terminal effector domain of the bipartite response regulators"/>
    <property type="match status" value="1"/>
</dbReference>
<dbReference type="InterPro" id="IPR036388">
    <property type="entry name" value="WH-like_DNA-bd_sf"/>
</dbReference>
<proteinExistence type="predicted"/>
<dbReference type="InterPro" id="IPR027417">
    <property type="entry name" value="P-loop_NTPase"/>
</dbReference>
<dbReference type="RefSeq" id="WP_203781340.1">
    <property type="nucleotide sequence ID" value="NZ_BOMV01000023.1"/>
</dbReference>
<dbReference type="GO" id="GO:0006355">
    <property type="term" value="P:regulation of DNA-templated transcription"/>
    <property type="evidence" value="ECO:0007669"/>
    <property type="project" value="InterPro"/>
</dbReference>
<feature type="domain" description="HTH luxR-type" evidence="3">
    <location>
        <begin position="846"/>
        <end position="909"/>
    </location>
</feature>
<evidence type="ECO:0000259" key="3">
    <source>
        <dbReference type="PROSITE" id="PS50043"/>
    </source>
</evidence>
<sequence length="909" mass="96926">MTSGAAAREFRGRRRECAILDRMVGDVRSGRGQVLLIRGEAGVGKSALLDYLAGRPAGYRVARVAGVESEMELPFAGLHQLCAPMLDLRDRLPGPQGEALAVAFGHRAGTPPDRFLLGVAVLGLLALVSEGKPLLCLVDDAQWLDQTSVQTLTFVARRLLAERVGVVFAIREPATGPAWRGLPELSIGGLPDDDARALLDSAVPGRLDEQVRDRIVAETRGNPLALLELPRGRTAAEMAGGFGRPDAQPLASKIERSFAQRMESLPALTRKVLLTAAAEPLGDPMLLRRAARLLELPMGAAGPAEQAGLIQLGSRVRFRHPLVRTAIYRAAPIADRRDVHRALADATDPAADPDRRAWHRAHAADDTDEEVAAELVASAERAQRRGGIAAAAEFLRCATELTPDPATRAVRALVAAEAELRCGAFEIALKLLLTADEGPAGELHQTRVNLMRARVAFAAGDMAAPRLLLDAARRLEPLDAGLARDTYRDAMGAAVLTGSGVPELARAIRAAPKPARLRPGDLLLDSIAVARTDGYHAAMPLVNEAIRAFRADQTSGADDQAWLWLASITAADVWDDQGWPVLTERHVRIARRVGDLSTLPLTLNSLVCVHVFAGEEAAAASAVAEIQAIAEATGAALAPYGALALAAWRGDEAAAAPLLEATMAEVAARGENTGATVTHWAQAMLLNGLSRYREAVPAARAATEHPVESGVVNWALSELIEAAVRSGQPELATGAYQRLRASTTASGTDWALGALARAGALVATGRTADARYRQAIEHLGRTRIRTELARAHLLYGEWLRREGRRQDARGELRTAYDLLVATGADAFADRARRELAAAGEPVAERAGRASDSLTVQEAHIARLAGTGLTNAEIGAQLFLSPHTVEWHLRKVFTKLGITSRRQLRPPDSG</sequence>
<gene>
    <name evidence="4" type="ORF">Ari01nite_25020</name>
</gene>
<dbReference type="Proteomes" id="UP000636960">
    <property type="component" value="Unassembled WGS sequence"/>
</dbReference>
<comment type="caution">
    <text evidence="4">The sequence shown here is derived from an EMBL/GenBank/DDBJ whole genome shotgun (WGS) entry which is preliminary data.</text>
</comment>
<organism evidence="4 5">
    <name type="scientific">Paractinoplanes rishiriensis</name>
    <dbReference type="NCBI Taxonomy" id="1050105"/>
    <lineage>
        <taxon>Bacteria</taxon>
        <taxon>Bacillati</taxon>
        <taxon>Actinomycetota</taxon>
        <taxon>Actinomycetes</taxon>
        <taxon>Micromonosporales</taxon>
        <taxon>Micromonosporaceae</taxon>
        <taxon>Paractinoplanes</taxon>
    </lineage>
</organism>
<dbReference type="PANTHER" id="PTHR16305:SF35">
    <property type="entry name" value="TRANSCRIPTIONAL ACTIVATOR DOMAIN"/>
    <property type="match status" value="1"/>
</dbReference>
<dbReference type="PROSITE" id="PS50043">
    <property type="entry name" value="HTH_LUXR_2"/>
    <property type="match status" value="1"/>
</dbReference>
<dbReference type="GO" id="GO:0005737">
    <property type="term" value="C:cytoplasm"/>
    <property type="evidence" value="ECO:0007669"/>
    <property type="project" value="TreeGrafter"/>
</dbReference>
<dbReference type="EMBL" id="BOMV01000023">
    <property type="protein sequence ID" value="GIE95037.1"/>
    <property type="molecule type" value="Genomic_DNA"/>
</dbReference>
<keyword evidence="5" id="KW-1185">Reference proteome</keyword>
<evidence type="ECO:0000256" key="2">
    <source>
        <dbReference type="ARBA" id="ARBA00022840"/>
    </source>
</evidence>
<dbReference type="PRINTS" id="PR00038">
    <property type="entry name" value="HTHLUXR"/>
</dbReference>
<reference evidence="4" key="1">
    <citation type="submission" date="2021-01" db="EMBL/GenBank/DDBJ databases">
        <title>Whole genome shotgun sequence of Actinoplanes rishiriensis NBRC 108556.</title>
        <authorList>
            <person name="Komaki H."/>
            <person name="Tamura T."/>
        </authorList>
    </citation>
    <scope>NUCLEOTIDE SEQUENCE</scope>
    <source>
        <strain evidence="4">NBRC 108556</strain>
    </source>
</reference>
<evidence type="ECO:0000313" key="5">
    <source>
        <dbReference type="Proteomes" id="UP000636960"/>
    </source>
</evidence>